<reference evidence="1 2" key="1">
    <citation type="journal article" date="2019" name="Commun. Biol.">
        <title>The bagworm genome reveals a unique fibroin gene that provides high tensile strength.</title>
        <authorList>
            <person name="Kono N."/>
            <person name="Nakamura H."/>
            <person name="Ohtoshi R."/>
            <person name="Tomita M."/>
            <person name="Numata K."/>
            <person name="Arakawa K."/>
        </authorList>
    </citation>
    <scope>NUCLEOTIDE SEQUENCE [LARGE SCALE GENOMIC DNA]</scope>
</reference>
<evidence type="ECO:0000313" key="1">
    <source>
        <dbReference type="EMBL" id="GBP39419.1"/>
    </source>
</evidence>
<name>A0A4C1VMN8_EUMVA</name>
<evidence type="ECO:0000313" key="2">
    <source>
        <dbReference type="Proteomes" id="UP000299102"/>
    </source>
</evidence>
<comment type="caution">
    <text evidence="1">The sequence shown here is derived from an EMBL/GenBank/DDBJ whole genome shotgun (WGS) entry which is preliminary data.</text>
</comment>
<proteinExistence type="predicted"/>
<dbReference type="Proteomes" id="UP000299102">
    <property type="component" value="Unassembled WGS sequence"/>
</dbReference>
<dbReference type="EMBL" id="BGZK01000365">
    <property type="protein sequence ID" value="GBP39419.1"/>
    <property type="molecule type" value="Genomic_DNA"/>
</dbReference>
<keyword evidence="2" id="KW-1185">Reference proteome</keyword>
<protein>
    <submittedName>
        <fullName evidence="1">Uncharacterized protein</fullName>
    </submittedName>
</protein>
<gene>
    <name evidence="1" type="ORF">EVAR_95871_1</name>
</gene>
<accession>A0A4C1VMN8</accession>
<sequence length="152" mass="16881">MLRPFTEFSICKSEPLAQFTGRDLVFLLEKSSRLPKACAVARSQGHSYGECEMGERARRVLAQACCRRRISKFNVDSFYERPCCVSFAAAGFLKRPSLPISNKMAGQTGSLPDRCYLVRSSEAKYRRLAFARDGSEDSKMAAAGSGWGVIYS</sequence>
<dbReference type="AlphaFoldDB" id="A0A4C1VMN8"/>
<organism evidence="1 2">
    <name type="scientific">Eumeta variegata</name>
    <name type="common">Bagworm moth</name>
    <name type="synonym">Eumeta japonica</name>
    <dbReference type="NCBI Taxonomy" id="151549"/>
    <lineage>
        <taxon>Eukaryota</taxon>
        <taxon>Metazoa</taxon>
        <taxon>Ecdysozoa</taxon>
        <taxon>Arthropoda</taxon>
        <taxon>Hexapoda</taxon>
        <taxon>Insecta</taxon>
        <taxon>Pterygota</taxon>
        <taxon>Neoptera</taxon>
        <taxon>Endopterygota</taxon>
        <taxon>Lepidoptera</taxon>
        <taxon>Glossata</taxon>
        <taxon>Ditrysia</taxon>
        <taxon>Tineoidea</taxon>
        <taxon>Psychidae</taxon>
        <taxon>Oiketicinae</taxon>
        <taxon>Eumeta</taxon>
    </lineage>
</organism>